<name>A0A5C3PVX9_9APHY</name>
<reference evidence="1 2" key="1">
    <citation type="journal article" date="2019" name="Nat. Ecol. Evol.">
        <title>Megaphylogeny resolves global patterns of mushroom evolution.</title>
        <authorList>
            <person name="Varga T."/>
            <person name="Krizsan K."/>
            <person name="Foldi C."/>
            <person name="Dima B."/>
            <person name="Sanchez-Garcia M."/>
            <person name="Sanchez-Ramirez S."/>
            <person name="Szollosi G.J."/>
            <person name="Szarkandi J.G."/>
            <person name="Papp V."/>
            <person name="Albert L."/>
            <person name="Andreopoulos W."/>
            <person name="Angelini C."/>
            <person name="Antonin V."/>
            <person name="Barry K.W."/>
            <person name="Bougher N.L."/>
            <person name="Buchanan P."/>
            <person name="Buyck B."/>
            <person name="Bense V."/>
            <person name="Catcheside P."/>
            <person name="Chovatia M."/>
            <person name="Cooper J."/>
            <person name="Damon W."/>
            <person name="Desjardin D."/>
            <person name="Finy P."/>
            <person name="Geml J."/>
            <person name="Haridas S."/>
            <person name="Hughes K."/>
            <person name="Justo A."/>
            <person name="Karasinski D."/>
            <person name="Kautmanova I."/>
            <person name="Kiss B."/>
            <person name="Kocsube S."/>
            <person name="Kotiranta H."/>
            <person name="LaButti K.M."/>
            <person name="Lechner B.E."/>
            <person name="Liimatainen K."/>
            <person name="Lipzen A."/>
            <person name="Lukacs Z."/>
            <person name="Mihaltcheva S."/>
            <person name="Morgado L.N."/>
            <person name="Niskanen T."/>
            <person name="Noordeloos M.E."/>
            <person name="Ohm R.A."/>
            <person name="Ortiz-Santana B."/>
            <person name="Ovrebo C."/>
            <person name="Racz N."/>
            <person name="Riley R."/>
            <person name="Savchenko A."/>
            <person name="Shiryaev A."/>
            <person name="Soop K."/>
            <person name="Spirin V."/>
            <person name="Szebenyi C."/>
            <person name="Tomsovsky M."/>
            <person name="Tulloss R.E."/>
            <person name="Uehling J."/>
            <person name="Grigoriev I.V."/>
            <person name="Vagvolgyi C."/>
            <person name="Papp T."/>
            <person name="Martin F.M."/>
            <person name="Miettinen O."/>
            <person name="Hibbett D.S."/>
            <person name="Nagy L.G."/>
        </authorList>
    </citation>
    <scope>NUCLEOTIDE SEQUENCE [LARGE SCALE GENOMIC DNA]</scope>
    <source>
        <strain evidence="1 2">HHB13444</strain>
    </source>
</reference>
<dbReference type="AlphaFoldDB" id="A0A5C3PVX9"/>
<proteinExistence type="predicted"/>
<protein>
    <submittedName>
        <fullName evidence="1">Uncharacterized protein</fullName>
    </submittedName>
</protein>
<sequence>MRIGFAKDSSYNMIRVTVPQAAIRSTSFQYKAPRPAPGLQVGQPDPSRSQVCSVQYWEGISFYILSTRYLHE</sequence>
<evidence type="ECO:0000313" key="2">
    <source>
        <dbReference type="Proteomes" id="UP000308197"/>
    </source>
</evidence>
<evidence type="ECO:0000313" key="1">
    <source>
        <dbReference type="EMBL" id="TFK93796.1"/>
    </source>
</evidence>
<gene>
    <name evidence="1" type="ORF">K466DRAFT_59313</name>
</gene>
<dbReference type="EMBL" id="ML210976">
    <property type="protein sequence ID" value="TFK93796.1"/>
    <property type="molecule type" value="Genomic_DNA"/>
</dbReference>
<keyword evidence="2" id="KW-1185">Reference proteome</keyword>
<dbReference type="InParanoid" id="A0A5C3PVX9"/>
<dbReference type="Proteomes" id="UP000308197">
    <property type="component" value="Unassembled WGS sequence"/>
</dbReference>
<organism evidence="1 2">
    <name type="scientific">Polyporus arcularius HHB13444</name>
    <dbReference type="NCBI Taxonomy" id="1314778"/>
    <lineage>
        <taxon>Eukaryota</taxon>
        <taxon>Fungi</taxon>
        <taxon>Dikarya</taxon>
        <taxon>Basidiomycota</taxon>
        <taxon>Agaricomycotina</taxon>
        <taxon>Agaricomycetes</taxon>
        <taxon>Polyporales</taxon>
        <taxon>Polyporaceae</taxon>
        <taxon>Polyporus</taxon>
    </lineage>
</organism>
<accession>A0A5C3PVX9</accession>